<accession>A0AAE0Z184</accession>
<gene>
    <name evidence="1" type="ORF">RRG08_052175</name>
</gene>
<reference evidence="1" key="1">
    <citation type="journal article" date="2023" name="G3 (Bethesda)">
        <title>A reference genome for the long-term kleptoplast-retaining sea slug Elysia crispata morphotype clarki.</title>
        <authorList>
            <person name="Eastman K.E."/>
            <person name="Pendleton A.L."/>
            <person name="Shaikh M.A."/>
            <person name="Suttiyut T."/>
            <person name="Ogas R."/>
            <person name="Tomko P."/>
            <person name="Gavelis G."/>
            <person name="Widhalm J.R."/>
            <person name="Wisecaver J.H."/>
        </authorList>
    </citation>
    <scope>NUCLEOTIDE SEQUENCE</scope>
    <source>
        <strain evidence="1">ECLA1</strain>
    </source>
</reference>
<evidence type="ECO:0000313" key="1">
    <source>
        <dbReference type="EMBL" id="KAK3760226.1"/>
    </source>
</evidence>
<keyword evidence="2" id="KW-1185">Reference proteome</keyword>
<dbReference type="Proteomes" id="UP001283361">
    <property type="component" value="Unassembled WGS sequence"/>
</dbReference>
<sequence>MKFYRALEDKKLRRQDISVHEDLSKVEKSVGESEEFQLLKFFGETPGRFLVNQINTLEVKGTKDNEFQVHGKLAKQVGLSTKFKRLVSEDWD</sequence>
<protein>
    <submittedName>
        <fullName evidence="1">Uncharacterized protein</fullName>
    </submittedName>
</protein>
<comment type="caution">
    <text evidence="1">The sequence shown here is derived from an EMBL/GenBank/DDBJ whole genome shotgun (WGS) entry which is preliminary data.</text>
</comment>
<organism evidence="1 2">
    <name type="scientific">Elysia crispata</name>
    <name type="common">lettuce slug</name>
    <dbReference type="NCBI Taxonomy" id="231223"/>
    <lineage>
        <taxon>Eukaryota</taxon>
        <taxon>Metazoa</taxon>
        <taxon>Spiralia</taxon>
        <taxon>Lophotrochozoa</taxon>
        <taxon>Mollusca</taxon>
        <taxon>Gastropoda</taxon>
        <taxon>Heterobranchia</taxon>
        <taxon>Euthyneura</taxon>
        <taxon>Panpulmonata</taxon>
        <taxon>Sacoglossa</taxon>
        <taxon>Placobranchoidea</taxon>
        <taxon>Plakobranchidae</taxon>
        <taxon>Elysia</taxon>
    </lineage>
</organism>
<proteinExistence type="predicted"/>
<dbReference type="AlphaFoldDB" id="A0AAE0Z184"/>
<evidence type="ECO:0000313" key="2">
    <source>
        <dbReference type="Proteomes" id="UP001283361"/>
    </source>
</evidence>
<name>A0AAE0Z184_9GAST</name>
<dbReference type="EMBL" id="JAWDGP010005037">
    <property type="protein sequence ID" value="KAK3760226.1"/>
    <property type="molecule type" value="Genomic_DNA"/>
</dbReference>